<feature type="region of interest" description="Disordered" evidence="1">
    <location>
        <begin position="1"/>
        <end position="21"/>
    </location>
</feature>
<keyword evidence="3" id="KW-1185">Reference proteome</keyword>
<sequence>MFDTIKRKMHQRRQRRRDQHNLRILQSGLDDRLLKDIGYYRDFGSDADPRWRSLQ</sequence>
<organism evidence="2 3">
    <name type="scientific">Sedimentitalea todarodis</name>
    <dbReference type="NCBI Taxonomy" id="1631240"/>
    <lineage>
        <taxon>Bacteria</taxon>
        <taxon>Pseudomonadati</taxon>
        <taxon>Pseudomonadota</taxon>
        <taxon>Alphaproteobacteria</taxon>
        <taxon>Rhodobacterales</taxon>
        <taxon>Paracoccaceae</taxon>
        <taxon>Sedimentitalea</taxon>
    </lineage>
</organism>
<feature type="compositionally biased region" description="Basic residues" evidence="1">
    <location>
        <begin position="7"/>
        <end position="18"/>
    </location>
</feature>
<evidence type="ECO:0000256" key="1">
    <source>
        <dbReference type="SAM" id="MobiDB-lite"/>
    </source>
</evidence>
<comment type="caution">
    <text evidence="2">The sequence shown here is derived from an EMBL/GenBank/DDBJ whole genome shotgun (WGS) entry which is preliminary data.</text>
</comment>
<protein>
    <submittedName>
        <fullName evidence="2">DUF1127 domain-containing protein</fullName>
    </submittedName>
</protein>
<gene>
    <name evidence="2" type="ORF">QO231_25095</name>
</gene>
<name>A0ABU3VLM5_9RHOB</name>
<evidence type="ECO:0000313" key="2">
    <source>
        <dbReference type="EMBL" id="MDU9007101.1"/>
    </source>
</evidence>
<evidence type="ECO:0000313" key="3">
    <source>
        <dbReference type="Proteomes" id="UP001255416"/>
    </source>
</evidence>
<reference evidence="3" key="1">
    <citation type="submission" date="2023-05" db="EMBL/GenBank/DDBJ databases">
        <title>Sedimentitalea sp. nov. JM2-8.</title>
        <authorList>
            <person name="Huang J."/>
        </authorList>
    </citation>
    <scope>NUCLEOTIDE SEQUENCE [LARGE SCALE GENOMIC DNA]</scope>
    <source>
        <strain evidence="3">KHS03</strain>
    </source>
</reference>
<dbReference type="Proteomes" id="UP001255416">
    <property type="component" value="Unassembled WGS sequence"/>
</dbReference>
<dbReference type="EMBL" id="JASMWN010000046">
    <property type="protein sequence ID" value="MDU9007101.1"/>
    <property type="molecule type" value="Genomic_DNA"/>
</dbReference>
<dbReference type="RefSeq" id="WP_316782763.1">
    <property type="nucleotide sequence ID" value="NZ_JASMWN010000046.1"/>
</dbReference>
<accession>A0ABU3VLM5</accession>
<proteinExistence type="predicted"/>